<keyword evidence="4 6" id="KW-0472">Membrane</keyword>
<accession>A0A0D2C747</accession>
<dbReference type="PANTHER" id="PTHR23502">
    <property type="entry name" value="MAJOR FACILITATOR SUPERFAMILY"/>
    <property type="match status" value="1"/>
</dbReference>
<feature type="transmembrane region" description="Helical" evidence="6">
    <location>
        <begin position="103"/>
        <end position="121"/>
    </location>
</feature>
<comment type="subcellular location">
    <subcellularLocation>
        <location evidence="1">Membrane</location>
        <topology evidence="1">Multi-pass membrane protein</topology>
    </subcellularLocation>
</comment>
<dbReference type="GeneID" id="27330767"/>
<dbReference type="Proteomes" id="UP000053328">
    <property type="component" value="Unassembled WGS sequence"/>
</dbReference>
<reference evidence="8 9" key="1">
    <citation type="submission" date="2015-01" db="EMBL/GenBank/DDBJ databases">
        <title>The Genome Sequence of Exophiala spinifera CBS89968.</title>
        <authorList>
            <consortium name="The Broad Institute Genomics Platform"/>
            <person name="Cuomo C."/>
            <person name="de Hoog S."/>
            <person name="Gorbushina A."/>
            <person name="Stielow B."/>
            <person name="Teixiera M."/>
            <person name="Abouelleil A."/>
            <person name="Chapman S.B."/>
            <person name="Priest M."/>
            <person name="Young S.K."/>
            <person name="Wortman J."/>
            <person name="Nusbaum C."/>
            <person name="Birren B."/>
        </authorList>
    </citation>
    <scope>NUCLEOTIDE SEQUENCE [LARGE SCALE GENOMIC DNA]</scope>
    <source>
        <strain evidence="8 9">CBS 89968</strain>
    </source>
</reference>
<feature type="transmembrane region" description="Helical" evidence="6">
    <location>
        <begin position="128"/>
        <end position="149"/>
    </location>
</feature>
<dbReference type="PROSITE" id="PS50850">
    <property type="entry name" value="MFS"/>
    <property type="match status" value="1"/>
</dbReference>
<dbReference type="GO" id="GO:0005886">
    <property type="term" value="C:plasma membrane"/>
    <property type="evidence" value="ECO:0007669"/>
    <property type="project" value="TreeGrafter"/>
</dbReference>
<dbReference type="GO" id="GO:0022857">
    <property type="term" value="F:transmembrane transporter activity"/>
    <property type="evidence" value="ECO:0007669"/>
    <property type="project" value="InterPro"/>
</dbReference>
<gene>
    <name evidence="8" type="ORF">PV08_03684</name>
</gene>
<evidence type="ECO:0000256" key="2">
    <source>
        <dbReference type="ARBA" id="ARBA00022692"/>
    </source>
</evidence>
<name>A0A0D2C747_9EURO</name>
<keyword evidence="3 6" id="KW-1133">Transmembrane helix</keyword>
<protein>
    <recommendedName>
        <fullName evidence="7">Major facilitator superfamily (MFS) profile domain-containing protein</fullName>
    </recommendedName>
</protein>
<evidence type="ECO:0000256" key="6">
    <source>
        <dbReference type="SAM" id="Phobius"/>
    </source>
</evidence>
<feature type="transmembrane region" description="Helical" evidence="6">
    <location>
        <begin position="195"/>
        <end position="218"/>
    </location>
</feature>
<keyword evidence="2 6" id="KW-0812">Transmembrane</keyword>
<evidence type="ECO:0000256" key="1">
    <source>
        <dbReference type="ARBA" id="ARBA00004141"/>
    </source>
</evidence>
<evidence type="ECO:0000256" key="3">
    <source>
        <dbReference type="ARBA" id="ARBA00022989"/>
    </source>
</evidence>
<dbReference type="Pfam" id="PF07690">
    <property type="entry name" value="MFS_1"/>
    <property type="match status" value="1"/>
</dbReference>
<feature type="transmembrane region" description="Helical" evidence="6">
    <location>
        <begin position="390"/>
        <end position="411"/>
    </location>
</feature>
<feature type="domain" description="Major facilitator superfamily (MFS) profile" evidence="7">
    <location>
        <begin position="67"/>
        <end position="506"/>
    </location>
</feature>
<feature type="transmembrane region" description="Helical" evidence="6">
    <location>
        <begin position="417"/>
        <end position="437"/>
    </location>
</feature>
<evidence type="ECO:0000256" key="4">
    <source>
        <dbReference type="ARBA" id="ARBA00023136"/>
    </source>
</evidence>
<dbReference type="AlphaFoldDB" id="A0A0D2C747"/>
<dbReference type="SUPFAM" id="SSF103473">
    <property type="entry name" value="MFS general substrate transporter"/>
    <property type="match status" value="1"/>
</dbReference>
<dbReference type="PANTHER" id="PTHR23502:SF22">
    <property type="entry name" value="MAJOR FACILITATOR SUPERFAMILY (MFS) PROFILE DOMAIN-CONTAINING PROTEIN"/>
    <property type="match status" value="1"/>
</dbReference>
<dbReference type="HOGENOM" id="CLU_008455_13_8_1"/>
<dbReference type="InterPro" id="IPR036259">
    <property type="entry name" value="MFS_trans_sf"/>
</dbReference>
<feature type="transmembrane region" description="Helical" evidence="6">
    <location>
        <begin position="482"/>
        <end position="500"/>
    </location>
</feature>
<feature type="transmembrane region" description="Helical" evidence="6">
    <location>
        <begin position="68"/>
        <end position="91"/>
    </location>
</feature>
<dbReference type="InterPro" id="IPR011701">
    <property type="entry name" value="MFS"/>
</dbReference>
<feature type="transmembrane region" description="Helical" evidence="6">
    <location>
        <begin position="224"/>
        <end position="244"/>
    </location>
</feature>
<feature type="transmembrane region" description="Helical" evidence="6">
    <location>
        <begin position="161"/>
        <end position="183"/>
    </location>
</feature>
<dbReference type="RefSeq" id="XP_016239605.1">
    <property type="nucleotide sequence ID" value="XM_016378035.1"/>
</dbReference>
<dbReference type="VEuPathDB" id="FungiDB:PV08_03684"/>
<evidence type="ECO:0000259" key="7">
    <source>
        <dbReference type="PROSITE" id="PS50850"/>
    </source>
</evidence>
<keyword evidence="9" id="KW-1185">Reference proteome</keyword>
<feature type="region of interest" description="Disordered" evidence="5">
    <location>
        <begin position="1"/>
        <end position="57"/>
    </location>
</feature>
<proteinExistence type="predicted"/>
<feature type="transmembrane region" description="Helical" evidence="6">
    <location>
        <begin position="349"/>
        <end position="369"/>
    </location>
</feature>
<feature type="transmembrane region" description="Helical" evidence="6">
    <location>
        <begin position="458"/>
        <end position="476"/>
    </location>
</feature>
<dbReference type="OrthoDB" id="2533084at2759"/>
<dbReference type="Gene3D" id="1.20.1250.20">
    <property type="entry name" value="MFS general substrate transporter like domains"/>
    <property type="match status" value="1"/>
</dbReference>
<evidence type="ECO:0000256" key="5">
    <source>
        <dbReference type="SAM" id="MobiDB-lite"/>
    </source>
</evidence>
<organism evidence="8 9">
    <name type="scientific">Exophiala spinifera</name>
    <dbReference type="NCBI Taxonomy" id="91928"/>
    <lineage>
        <taxon>Eukaryota</taxon>
        <taxon>Fungi</taxon>
        <taxon>Dikarya</taxon>
        <taxon>Ascomycota</taxon>
        <taxon>Pezizomycotina</taxon>
        <taxon>Eurotiomycetes</taxon>
        <taxon>Chaetothyriomycetidae</taxon>
        <taxon>Chaetothyriales</taxon>
        <taxon>Herpotrichiellaceae</taxon>
        <taxon>Exophiala</taxon>
    </lineage>
</organism>
<dbReference type="EMBL" id="KN847493">
    <property type="protein sequence ID" value="KIW19389.1"/>
    <property type="molecule type" value="Genomic_DNA"/>
</dbReference>
<dbReference type="InterPro" id="IPR020846">
    <property type="entry name" value="MFS_dom"/>
</dbReference>
<evidence type="ECO:0000313" key="8">
    <source>
        <dbReference type="EMBL" id="KIW19389.1"/>
    </source>
</evidence>
<evidence type="ECO:0000313" key="9">
    <source>
        <dbReference type="Proteomes" id="UP000053328"/>
    </source>
</evidence>
<sequence length="528" mass="58615">MQSDKHSVASGQEIETTREAEFAEQVQSEDLEKQPTRKNRHGIALVPQPTDDPEDPLNWSTARKSTTLAILCLASFAGIVQALANSAGFFVQAELYHKSPVDVSYSLSAAIAGLAVGPLLWTPVARQLGKCAVIFWSLILTLCMNIWSARMTSGDDYIPFVVSRLFAALFGSAASVVGSKFIIEVFFLHDRGKCIAIYTCCVLLGTVASATFSGFIVQDASWTVQFWYNVGVEGVVAVLCLIFLRETGWTRPGGPEFPPRPKTRFQEFTATYFFTRRTTPPETIAQTFRAALLPLAIGVSPVTMLVGFPLMLYFSWSVAVTTLLSVFLQEPVEAGGYAFSPRRNAAFTFTQWVGVFVAQAYGHFVNDRLPLAICARRGGKWQAEYRLHSLWVPILIVYPLGLGIFGASLLYHWHYMVLAFAVFLITFSGVAGVPAVVNYVIEAFTPAYANEATGIMNFYRLVFGIALNFFLFPWAAKVGINWCFGMMAFFTIFAFLLIMIPMRYGETLRRYNLVKAKSEEGMMIIRGH</sequence>